<dbReference type="EMBL" id="JAUHHV010000004">
    <property type="protein sequence ID" value="KAK1427891.1"/>
    <property type="molecule type" value="Genomic_DNA"/>
</dbReference>
<proteinExistence type="inferred from homology"/>
<evidence type="ECO:0000256" key="2">
    <source>
        <dbReference type="ARBA" id="ARBA00022679"/>
    </source>
</evidence>
<comment type="caution">
    <text evidence="4">The sequence shown here is derived from an EMBL/GenBank/DDBJ whole genome shotgun (WGS) entry which is preliminary data.</text>
</comment>
<dbReference type="AlphaFoldDB" id="A0AAD8P0S6"/>
<dbReference type="Gene3D" id="3.30.559.10">
    <property type="entry name" value="Chloramphenicol acetyltransferase-like domain"/>
    <property type="match status" value="2"/>
</dbReference>
<gene>
    <name evidence="4" type="ORF">QVD17_16612</name>
</gene>
<dbReference type="Proteomes" id="UP001229421">
    <property type="component" value="Unassembled WGS sequence"/>
</dbReference>
<reference evidence="4" key="1">
    <citation type="journal article" date="2023" name="bioRxiv">
        <title>Improved chromosome-level genome assembly for marigold (Tagetes erecta).</title>
        <authorList>
            <person name="Jiang F."/>
            <person name="Yuan L."/>
            <person name="Wang S."/>
            <person name="Wang H."/>
            <person name="Xu D."/>
            <person name="Wang A."/>
            <person name="Fan W."/>
        </authorList>
    </citation>
    <scope>NUCLEOTIDE SEQUENCE</scope>
    <source>
        <strain evidence="4">WSJ</strain>
        <tissue evidence="4">Leaf</tissue>
    </source>
</reference>
<organism evidence="4 5">
    <name type="scientific">Tagetes erecta</name>
    <name type="common">African marigold</name>
    <dbReference type="NCBI Taxonomy" id="13708"/>
    <lineage>
        <taxon>Eukaryota</taxon>
        <taxon>Viridiplantae</taxon>
        <taxon>Streptophyta</taxon>
        <taxon>Embryophyta</taxon>
        <taxon>Tracheophyta</taxon>
        <taxon>Spermatophyta</taxon>
        <taxon>Magnoliopsida</taxon>
        <taxon>eudicotyledons</taxon>
        <taxon>Gunneridae</taxon>
        <taxon>Pentapetalae</taxon>
        <taxon>asterids</taxon>
        <taxon>campanulids</taxon>
        <taxon>Asterales</taxon>
        <taxon>Asteraceae</taxon>
        <taxon>Asteroideae</taxon>
        <taxon>Heliantheae alliance</taxon>
        <taxon>Tageteae</taxon>
        <taxon>Tagetes</taxon>
    </lineage>
</organism>
<protein>
    <recommendedName>
        <fullName evidence="6">Transferase, Chloramphenicol acetyltransferase-like domain protein</fullName>
    </recommendedName>
</protein>
<evidence type="ECO:0008006" key="6">
    <source>
        <dbReference type="Google" id="ProtNLM"/>
    </source>
</evidence>
<dbReference type="PANTHER" id="PTHR31623">
    <property type="entry name" value="F21J9.9"/>
    <property type="match status" value="1"/>
</dbReference>
<keyword evidence="3" id="KW-0012">Acyltransferase</keyword>
<evidence type="ECO:0000313" key="4">
    <source>
        <dbReference type="EMBL" id="KAK1427891.1"/>
    </source>
</evidence>
<dbReference type="GO" id="GO:0016746">
    <property type="term" value="F:acyltransferase activity"/>
    <property type="evidence" value="ECO:0007669"/>
    <property type="project" value="UniProtKB-KW"/>
</dbReference>
<dbReference type="PANTHER" id="PTHR31623:SF55">
    <property type="entry name" value="VINORINE SYNTHASE"/>
    <property type="match status" value="1"/>
</dbReference>
<keyword evidence="2" id="KW-0808">Transferase</keyword>
<comment type="similarity">
    <text evidence="1">Belongs to the plant acyltransferase family.</text>
</comment>
<dbReference type="InterPro" id="IPR023213">
    <property type="entry name" value="CAT-like_dom_sf"/>
</dbReference>
<name>A0AAD8P0S6_TARER</name>
<evidence type="ECO:0000256" key="3">
    <source>
        <dbReference type="ARBA" id="ARBA00023315"/>
    </source>
</evidence>
<keyword evidence="5" id="KW-1185">Reference proteome</keyword>
<evidence type="ECO:0000313" key="5">
    <source>
        <dbReference type="Proteomes" id="UP001229421"/>
    </source>
</evidence>
<dbReference type="Pfam" id="PF02458">
    <property type="entry name" value="Transferase"/>
    <property type="match status" value="1"/>
</dbReference>
<evidence type="ECO:0000256" key="1">
    <source>
        <dbReference type="ARBA" id="ARBA00009861"/>
    </source>
</evidence>
<accession>A0AAD8P0S6</accession>
<sequence>MKWLFSAHKATKCFLHSRRYHLYNGFCPRKFLAFNLVKWSKSKQMQFIPLYSGHYYSTTTINSTESSHGLVNSETIENDHKKVDVEIFSRETIKPPSPTPNHLRTFNLSIIDQNMYDVYIPFILFFPNINKASVAADVAMKRSKHLKESLAEILPRFYPLAGKVMDNFHIECNDEGIYYTEARVNHTLTDFLGDPDDETVRGLMLQSCCIGQSSIGNYVIGIQVNIFKCGGIGLSVSVSHKIVDGQTFYIFMKAWTAAARRSSITISPSFVASQIFPNNPSLEYSAPSKLLATKMLCTKRIVFDSTALALLKAQPVTSASSSQPPTRTVATTAVVWKAVANAASKVRPFGPKSPHVIFPVVNLRKRASPPIPKESIGNIINAAAAFCFPASHLDLPTMMGELRESIAKMDSNYIETMKGEKGHETYNEIQKKTKPSD</sequence>